<dbReference type="AlphaFoldDB" id="A0A8H7ACU4"/>
<gene>
    <name evidence="1" type="ORF">GJ744_011484</name>
</gene>
<keyword evidence="2" id="KW-1185">Reference proteome</keyword>
<protein>
    <submittedName>
        <fullName evidence="1">Uncharacterized protein</fullName>
    </submittedName>
</protein>
<organism evidence="1 2">
    <name type="scientific">Endocarpon pusillum</name>
    <dbReference type="NCBI Taxonomy" id="364733"/>
    <lineage>
        <taxon>Eukaryota</taxon>
        <taxon>Fungi</taxon>
        <taxon>Dikarya</taxon>
        <taxon>Ascomycota</taxon>
        <taxon>Pezizomycotina</taxon>
        <taxon>Eurotiomycetes</taxon>
        <taxon>Chaetothyriomycetidae</taxon>
        <taxon>Verrucariales</taxon>
        <taxon>Verrucariaceae</taxon>
        <taxon>Endocarpon</taxon>
    </lineage>
</organism>
<evidence type="ECO:0000313" key="1">
    <source>
        <dbReference type="EMBL" id="KAF7506760.1"/>
    </source>
</evidence>
<accession>A0A8H7ACU4</accession>
<evidence type="ECO:0000313" key="2">
    <source>
        <dbReference type="Proteomes" id="UP000606974"/>
    </source>
</evidence>
<sequence>MVNCAASREQGVSTKFTLLMKEYIDETGQQMVLLSACFLRVKPRDLPYMASIWQDWELHIRKLQVRWFESFNFSRDSVKPSTTAPPVKKVYAIQRLANAISASQHCLNFEGKYKKRKGVPPKSRRFLLGSP</sequence>
<dbReference type="Proteomes" id="UP000606974">
    <property type="component" value="Unassembled WGS sequence"/>
</dbReference>
<reference evidence="1" key="1">
    <citation type="submission" date="2020-02" db="EMBL/GenBank/DDBJ databases">
        <authorList>
            <person name="Palmer J.M."/>
        </authorList>
    </citation>
    <scope>NUCLEOTIDE SEQUENCE</scope>
    <source>
        <strain evidence="1">EPUS1.4</strain>
        <tissue evidence="1">Thallus</tissue>
    </source>
</reference>
<dbReference type="EMBL" id="JAACFV010000081">
    <property type="protein sequence ID" value="KAF7506760.1"/>
    <property type="molecule type" value="Genomic_DNA"/>
</dbReference>
<proteinExistence type="predicted"/>
<comment type="caution">
    <text evidence="1">The sequence shown here is derived from an EMBL/GenBank/DDBJ whole genome shotgun (WGS) entry which is preliminary data.</text>
</comment>
<name>A0A8H7ACU4_9EURO</name>